<reference evidence="2" key="1">
    <citation type="submission" date="2016-03" db="EMBL/GenBank/DDBJ databases">
        <authorList>
            <person name="Guldener U."/>
        </authorList>
    </citation>
    <scope>NUCLEOTIDE SEQUENCE [LARGE SCALE GENOMIC DNA]</scope>
    <source>
        <strain evidence="2">04CH-RAC-A.6.1</strain>
    </source>
</reference>
<protein>
    <submittedName>
        <fullName evidence="1">Uncharacterized protein</fullName>
    </submittedName>
</protein>
<keyword evidence="2" id="KW-1185">Reference proteome</keyword>
<organism evidence="1 2">
    <name type="scientific">Rhynchosporium agropyri</name>
    <dbReference type="NCBI Taxonomy" id="914238"/>
    <lineage>
        <taxon>Eukaryota</taxon>
        <taxon>Fungi</taxon>
        <taxon>Dikarya</taxon>
        <taxon>Ascomycota</taxon>
        <taxon>Pezizomycotina</taxon>
        <taxon>Leotiomycetes</taxon>
        <taxon>Helotiales</taxon>
        <taxon>Ploettnerulaceae</taxon>
        <taxon>Rhynchosporium</taxon>
    </lineage>
</organism>
<sequence length="391" mass="43946">MGSASSIEHCVVSELVATKLVELGNLLCTAGDSELGELLKEICDSPLRIFSLRNALLQKLQTIPPPILKEPSESLWLQNYNPPSGISLTDAEQTKLLSLFKEWTLKEADITQLNENALSWYENPSAFCATAPRLDTPSNPEIVGVYFDEYAVVENAQIRNRPRRRVILLETFLAIQREEDSLRRAKRPKQRQADISMRTTAVRSIAGRLWGKGCPPAEVKRREKRLMKMVRYGERWSLINAKGLVLGLPNKSKKFEEQHWSPNEKHAINAFLETHPIYTLREALDNAMEAITREWSRQVQDCRVSTHEKLDLLYQAALLSDQQHVVDSIVDNSRNPQYNSTTSRVVDGQSVPSRAVSITGDLSPRQAHVGAESANRDTYTTIGAATGLAYP</sequence>
<gene>
    <name evidence="1" type="ORF">RAG0_13657</name>
</gene>
<name>A0A1E1LE30_9HELO</name>
<dbReference type="OrthoDB" id="3430204at2759"/>
<evidence type="ECO:0000313" key="2">
    <source>
        <dbReference type="Proteomes" id="UP000178912"/>
    </source>
</evidence>
<accession>A0A1E1LE30</accession>
<dbReference type="EMBL" id="FJUX01000105">
    <property type="protein sequence ID" value="CZT08654.1"/>
    <property type="molecule type" value="Genomic_DNA"/>
</dbReference>
<proteinExistence type="predicted"/>
<dbReference type="AlphaFoldDB" id="A0A1E1LE30"/>
<evidence type="ECO:0000313" key="1">
    <source>
        <dbReference type="EMBL" id="CZT08654.1"/>
    </source>
</evidence>
<dbReference type="Proteomes" id="UP000178912">
    <property type="component" value="Unassembled WGS sequence"/>
</dbReference>